<organism evidence="1">
    <name type="scientific">marine sediment metagenome</name>
    <dbReference type="NCBI Taxonomy" id="412755"/>
    <lineage>
        <taxon>unclassified sequences</taxon>
        <taxon>metagenomes</taxon>
        <taxon>ecological metagenomes</taxon>
    </lineage>
</organism>
<comment type="caution">
    <text evidence="1">The sequence shown here is derived from an EMBL/GenBank/DDBJ whole genome shotgun (WGS) entry which is preliminary data.</text>
</comment>
<protein>
    <submittedName>
        <fullName evidence="1">Uncharacterized protein</fullName>
    </submittedName>
</protein>
<dbReference type="EMBL" id="BARW01006399">
    <property type="protein sequence ID" value="GAI75275.1"/>
    <property type="molecule type" value="Genomic_DNA"/>
</dbReference>
<name>X1SIN4_9ZZZZ</name>
<dbReference type="AlphaFoldDB" id="X1SIN4"/>
<accession>X1SIN4</accession>
<reference evidence="1" key="1">
    <citation type="journal article" date="2014" name="Front. Microbiol.">
        <title>High frequency of phylogenetically diverse reductive dehalogenase-homologous genes in deep subseafloor sedimentary metagenomes.</title>
        <authorList>
            <person name="Kawai M."/>
            <person name="Futagami T."/>
            <person name="Toyoda A."/>
            <person name="Takaki Y."/>
            <person name="Nishi S."/>
            <person name="Hori S."/>
            <person name="Arai W."/>
            <person name="Tsubouchi T."/>
            <person name="Morono Y."/>
            <person name="Uchiyama I."/>
            <person name="Ito T."/>
            <person name="Fujiyama A."/>
            <person name="Inagaki F."/>
            <person name="Takami H."/>
        </authorList>
    </citation>
    <scope>NUCLEOTIDE SEQUENCE</scope>
    <source>
        <strain evidence="1">Expedition CK06-06</strain>
    </source>
</reference>
<proteinExistence type="predicted"/>
<evidence type="ECO:0000313" key="1">
    <source>
        <dbReference type="EMBL" id="GAI75275.1"/>
    </source>
</evidence>
<gene>
    <name evidence="1" type="ORF">S12H4_13438</name>
</gene>
<sequence>MKAPAMDYTKRQRINIKHDRIKNYFGAKGMPKLSVYRRIVTESLHPGEIVNHYFNGMYFSLYNL</sequence>